<dbReference type="GO" id="GO:0080032">
    <property type="term" value="F:methyl jasmonate esterase activity"/>
    <property type="evidence" value="ECO:0007669"/>
    <property type="project" value="TreeGrafter"/>
</dbReference>
<evidence type="ECO:0000313" key="2">
    <source>
        <dbReference type="EMBL" id="MBB4641318.1"/>
    </source>
</evidence>
<dbReference type="SUPFAM" id="SSF53474">
    <property type="entry name" value="alpha/beta-Hydrolases"/>
    <property type="match status" value="1"/>
</dbReference>
<dbReference type="AlphaFoldDB" id="A0A840HUV2"/>
<dbReference type="Proteomes" id="UP000575068">
    <property type="component" value="Unassembled WGS sequence"/>
</dbReference>
<dbReference type="PANTHER" id="PTHR10992">
    <property type="entry name" value="METHYLESTERASE FAMILY MEMBER"/>
    <property type="match status" value="1"/>
</dbReference>
<dbReference type="Gene3D" id="3.40.50.1820">
    <property type="entry name" value="alpha/beta hydrolase"/>
    <property type="match status" value="1"/>
</dbReference>
<dbReference type="EMBL" id="JACHOV010000005">
    <property type="protein sequence ID" value="MBB4641318.1"/>
    <property type="molecule type" value="Genomic_DNA"/>
</dbReference>
<protein>
    <submittedName>
        <fullName evidence="2">Pimeloyl-ACP methyl ester carboxylesterase</fullName>
    </submittedName>
</protein>
<keyword evidence="3" id="KW-1185">Reference proteome</keyword>
<reference evidence="2 3" key="1">
    <citation type="submission" date="2020-08" db="EMBL/GenBank/DDBJ databases">
        <title>Genomic Encyclopedia of Type Strains, Phase IV (KMG-IV): sequencing the most valuable type-strain genomes for metagenomic binning, comparative biology and taxonomic classification.</title>
        <authorList>
            <person name="Goeker M."/>
        </authorList>
    </citation>
    <scope>NUCLEOTIDE SEQUENCE [LARGE SCALE GENOMIC DNA]</scope>
    <source>
        <strain evidence="2 3">DSM 7465</strain>
    </source>
</reference>
<dbReference type="Pfam" id="PF12697">
    <property type="entry name" value="Abhydrolase_6"/>
    <property type="match status" value="1"/>
</dbReference>
<dbReference type="GO" id="GO:0080030">
    <property type="term" value="F:methyl indole-3-acetate esterase activity"/>
    <property type="evidence" value="ECO:0007669"/>
    <property type="project" value="TreeGrafter"/>
</dbReference>
<dbReference type="InterPro" id="IPR000073">
    <property type="entry name" value="AB_hydrolase_1"/>
</dbReference>
<evidence type="ECO:0000313" key="3">
    <source>
        <dbReference type="Proteomes" id="UP000575068"/>
    </source>
</evidence>
<gene>
    <name evidence="2" type="ORF">HNQ99_001623</name>
</gene>
<comment type="caution">
    <text evidence="2">The sequence shown here is derived from an EMBL/GenBank/DDBJ whole genome shotgun (WGS) entry which is preliminary data.</text>
</comment>
<proteinExistence type="predicted"/>
<organism evidence="2 3">
    <name type="scientific">Rhizorhapis suberifaciens</name>
    <name type="common">corky root of lettuce</name>
    <dbReference type="NCBI Taxonomy" id="13656"/>
    <lineage>
        <taxon>Bacteria</taxon>
        <taxon>Pseudomonadati</taxon>
        <taxon>Pseudomonadota</taxon>
        <taxon>Alphaproteobacteria</taxon>
        <taxon>Sphingomonadales</taxon>
        <taxon>Sphingomonadaceae</taxon>
        <taxon>Rhizorhapis</taxon>
    </lineage>
</organism>
<dbReference type="InterPro" id="IPR029058">
    <property type="entry name" value="AB_hydrolase_fold"/>
</dbReference>
<dbReference type="RefSeq" id="WP_184475121.1">
    <property type="nucleotide sequence ID" value="NZ_JACHOV010000005.1"/>
</dbReference>
<dbReference type="InterPro" id="IPR045889">
    <property type="entry name" value="MES/HNL"/>
</dbReference>
<sequence>MADVVLVHGSMHGAWCWDLVTPLLADLGHTVQAIDLPGQGADTTPAQDVTADDWAEAVACAVRSAKGPVVLVGHSMGGTAVSQGAERVSDRVRGIIYISAIMIPAGETILSACPEVLEIAEKTAQEVPDPASAAIRLLYGHTPPELAAMAIERLRPQPEQVVSAPIVITDDHYGRIPRAYIECEDDGIVPLAVQRRMQQALPCSPVVTMPGDHSPFLSAPSVLARHVDQIAREFCS</sequence>
<dbReference type="PANTHER" id="PTHR10992:SF1086">
    <property type="entry name" value="AB HYDROLASE-1 DOMAIN-CONTAINING PROTEIN"/>
    <property type="match status" value="1"/>
</dbReference>
<evidence type="ECO:0000259" key="1">
    <source>
        <dbReference type="Pfam" id="PF12697"/>
    </source>
</evidence>
<feature type="domain" description="AB hydrolase-1" evidence="1">
    <location>
        <begin position="4"/>
        <end position="225"/>
    </location>
</feature>
<accession>A0A840HUV2</accession>
<name>A0A840HUV2_9SPHN</name>